<protein>
    <submittedName>
        <fullName evidence="1">Uncharacterized protein</fullName>
    </submittedName>
</protein>
<proteinExistence type="predicted"/>
<dbReference type="EMBL" id="JBAHYK010001635">
    <property type="protein sequence ID" value="KAL0567254.1"/>
    <property type="molecule type" value="Genomic_DNA"/>
</dbReference>
<evidence type="ECO:0000313" key="1">
    <source>
        <dbReference type="EMBL" id="KAL0567254.1"/>
    </source>
</evidence>
<sequence length="264" mass="29356">METDGIAIKGLPTWAPKNNSAPTPLPAASLSLVVLRTDESSSYEIFNHFTLPSLSKLRISAHSYSPHFSYGGFPLGRNTAIFYRLTSRDPPPVTSLELSTITFDNFLTLYDLLSSLSGTLARLSILSSSLPGAEQEWGKLLEKMSLEREPKFLPHLEELELDHGYHWTPPYKVPNSLLIAMVESRWRVEASPTRKRLLRVHIQCRGIPALERDISDGLAAFSEQGLQVEVSGLILEVCCQKISDERAKVRSSSVTYKLLGSLDS</sequence>
<name>A0ABR3EWG0_9AGAR</name>
<accession>A0ABR3EWG0</accession>
<organism evidence="1 2">
    <name type="scientific">Marasmius crinis-equi</name>
    <dbReference type="NCBI Taxonomy" id="585013"/>
    <lineage>
        <taxon>Eukaryota</taxon>
        <taxon>Fungi</taxon>
        <taxon>Dikarya</taxon>
        <taxon>Basidiomycota</taxon>
        <taxon>Agaricomycotina</taxon>
        <taxon>Agaricomycetes</taxon>
        <taxon>Agaricomycetidae</taxon>
        <taxon>Agaricales</taxon>
        <taxon>Marasmiineae</taxon>
        <taxon>Marasmiaceae</taxon>
        <taxon>Marasmius</taxon>
    </lineage>
</organism>
<reference evidence="1 2" key="1">
    <citation type="submission" date="2024-02" db="EMBL/GenBank/DDBJ databases">
        <title>A draft genome for the cacao thread blight pathogen Marasmius crinis-equi.</title>
        <authorList>
            <person name="Cohen S.P."/>
            <person name="Baruah I.K."/>
            <person name="Amoako-Attah I."/>
            <person name="Bukari Y."/>
            <person name="Meinhardt L.W."/>
            <person name="Bailey B.A."/>
        </authorList>
    </citation>
    <scope>NUCLEOTIDE SEQUENCE [LARGE SCALE GENOMIC DNA]</scope>
    <source>
        <strain evidence="1 2">GH-76</strain>
    </source>
</reference>
<gene>
    <name evidence="1" type="ORF">V5O48_014741</name>
</gene>
<dbReference type="Proteomes" id="UP001465976">
    <property type="component" value="Unassembled WGS sequence"/>
</dbReference>
<keyword evidence="2" id="KW-1185">Reference proteome</keyword>
<evidence type="ECO:0000313" key="2">
    <source>
        <dbReference type="Proteomes" id="UP001465976"/>
    </source>
</evidence>
<comment type="caution">
    <text evidence="1">The sequence shown here is derived from an EMBL/GenBank/DDBJ whole genome shotgun (WGS) entry which is preliminary data.</text>
</comment>